<evidence type="ECO:0000313" key="1">
    <source>
        <dbReference type="EMBL" id="SDZ90119.1"/>
    </source>
</evidence>
<dbReference type="Proteomes" id="UP000199288">
    <property type="component" value="Unassembled WGS sequence"/>
</dbReference>
<reference evidence="2" key="1">
    <citation type="submission" date="2016-10" db="EMBL/GenBank/DDBJ databases">
        <authorList>
            <person name="Varghese N."/>
            <person name="Submissions S."/>
        </authorList>
    </citation>
    <scope>NUCLEOTIDE SEQUENCE [LARGE SCALE GENOMIC DNA]</scope>
    <source>
        <strain evidence="2">KPR-1</strain>
    </source>
</reference>
<protein>
    <submittedName>
        <fullName evidence="1">Uncharacterized protein</fullName>
    </submittedName>
</protein>
<keyword evidence="2" id="KW-1185">Reference proteome</keyword>
<dbReference type="EMBL" id="FNQV01000003">
    <property type="protein sequence ID" value="SDZ90119.1"/>
    <property type="molecule type" value="Genomic_DNA"/>
</dbReference>
<gene>
    <name evidence="1" type="ORF">SAMN02910418_00479</name>
</gene>
<name>A0A1H3WSK9_9ACTO</name>
<dbReference type="AlphaFoldDB" id="A0A1H3WSK9"/>
<organism evidence="1 2">
    <name type="scientific">Bowdeniella nasicola</name>
    <dbReference type="NCBI Taxonomy" id="208480"/>
    <lineage>
        <taxon>Bacteria</taxon>
        <taxon>Bacillati</taxon>
        <taxon>Actinomycetota</taxon>
        <taxon>Actinomycetes</taxon>
        <taxon>Actinomycetales</taxon>
        <taxon>Actinomycetaceae</taxon>
        <taxon>Bowdeniella</taxon>
    </lineage>
</organism>
<proteinExistence type="predicted"/>
<sequence length="73" mass="8256">MPHEYTHQIRDRVLSLVKEGCHNGLWSTGGRHPARIGTRQVAGVTSRENGEYSAARRWIQSLEQELEGTRLTA</sequence>
<accession>A0A1H3WSK9</accession>
<evidence type="ECO:0000313" key="2">
    <source>
        <dbReference type="Proteomes" id="UP000199288"/>
    </source>
</evidence>